<dbReference type="AlphaFoldDB" id="A0ABD5TZ09"/>
<gene>
    <name evidence="2" type="ORF">ACFQEV_12180</name>
</gene>
<accession>A0ABD5TZ09</accession>
<dbReference type="Gene3D" id="1.20.1270.110">
    <property type="entry name" value="Uncharacterised protein family UPF0058"/>
    <property type="match status" value="1"/>
</dbReference>
<organism evidence="2 3">
    <name type="scientific">Halopelagius fulvigenes</name>
    <dbReference type="NCBI Taxonomy" id="1198324"/>
    <lineage>
        <taxon>Archaea</taxon>
        <taxon>Methanobacteriati</taxon>
        <taxon>Methanobacteriota</taxon>
        <taxon>Stenosarchaea group</taxon>
        <taxon>Halobacteria</taxon>
        <taxon>Halobacteriales</taxon>
        <taxon>Haloferacaceae</taxon>
    </lineage>
</organism>
<feature type="region of interest" description="Disordered" evidence="1">
    <location>
        <begin position="67"/>
        <end position="89"/>
    </location>
</feature>
<dbReference type="InterPro" id="IPR036519">
    <property type="entry name" value="UPF0058_sf"/>
</dbReference>
<dbReference type="InterPro" id="IPR002753">
    <property type="entry name" value="UPF0058"/>
</dbReference>
<name>A0ABD5TZ09_9EURY</name>
<evidence type="ECO:0000256" key="1">
    <source>
        <dbReference type="SAM" id="MobiDB-lite"/>
    </source>
</evidence>
<dbReference type="Pfam" id="PF01893">
    <property type="entry name" value="UPF0058"/>
    <property type="match status" value="1"/>
</dbReference>
<dbReference type="EMBL" id="JBHSXH010000015">
    <property type="protein sequence ID" value="MFC6825744.1"/>
    <property type="molecule type" value="Genomic_DNA"/>
</dbReference>
<dbReference type="RefSeq" id="WP_379696276.1">
    <property type="nucleotide sequence ID" value="NZ_JBHSXH010000015.1"/>
</dbReference>
<keyword evidence="3" id="KW-1185">Reference proteome</keyword>
<reference evidence="2 3" key="1">
    <citation type="journal article" date="2019" name="Int. J. Syst. Evol. Microbiol.">
        <title>The Global Catalogue of Microorganisms (GCM) 10K type strain sequencing project: providing services to taxonomists for standard genome sequencing and annotation.</title>
        <authorList>
            <consortium name="The Broad Institute Genomics Platform"/>
            <consortium name="The Broad Institute Genome Sequencing Center for Infectious Disease"/>
            <person name="Wu L."/>
            <person name="Ma J."/>
        </authorList>
    </citation>
    <scope>NUCLEOTIDE SEQUENCE [LARGE SCALE GENOMIC DNA]</scope>
    <source>
        <strain evidence="2 3">YIM 94188</strain>
    </source>
</reference>
<protein>
    <submittedName>
        <fullName evidence="2">UPF0058 family protein</fullName>
    </submittedName>
</protein>
<dbReference type="PANTHER" id="PTHR42203:SF2">
    <property type="entry name" value="UPF0058 PROTEIN MJ1205"/>
    <property type="match status" value="1"/>
</dbReference>
<dbReference type="Proteomes" id="UP001596408">
    <property type="component" value="Unassembled WGS sequence"/>
</dbReference>
<evidence type="ECO:0000313" key="3">
    <source>
        <dbReference type="Proteomes" id="UP001596408"/>
    </source>
</evidence>
<dbReference type="PANTHER" id="PTHR42203">
    <property type="entry name" value="UPF0058 PROTEIN MJ1205"/>
    <property type="match status" value="1"/>
</dbReference>
<proteinExistence type="predicted"/>
<dbReference type="SUPFAM" id="SSF140371">
    <property type="entry name" value="Vng1086c-like"/>
    <property type="match status" value="1"/>
</dbReference>
<evidence type="ECO:0000313" key="2">
    <source>
        <dbReference type="EMBL" id="MFC6825744.1"/>
    </source>
</evidence>
<comment type="caution">
    <text evidence="2">The sequence shown here is derived from an EMBL/GenBank/DDBJ whole genome shotgun (WGS) entry which is preliminary data.</text>
</comment>
<sequence length="89" mass="10012">MKKNELVHYHALLREISTDFADRGIVTRDDFDEYERLDVSPVALRASRDDHEEAVLLLAEVLSLAAERSTDEATPGSESSADERPVPSW</sequence>